<dbReference type="InterPro" id="IPR046819">
    <property type="entry name" value="MmeI_hel"/>
</dbReference>
<organism evidence="9 10">
    <name type="scientific">Aporhodopirellula rubra</name>
    <dbReference type="NCBI Taxonomy" id="980271"/>
    <lineage>
        <taxon>Bacteria</taxon>
        <taxon>Pseudomonadati</taxon>
        <taxon>Planctomycetota</taxon>
        <taxon>Planctomycetia</taxon>
        <taxon>Pirellulales</taxon>
        <taxon>Pirellulaceae</taxon>
        <taxon>Aporhodopirellula</taxon>
    </lineage>
</organism>
<dbReference type="PANTHER" id="PTHR33841">
    <property type="entry name" value="DNA METHYLTRANSFERASE YEEA-RELATED"/>
    <property type="match status" value="1"/>
</dbReference>
<dbReference type="InterPro" id="IPR046820">
    <property type="entry name" value="MmeI_TRD"/>
</dbReference>
<dbReference type="InterPro" id="IPR046816">
    <property type="entry name" value="MmeI_Mtase"/>
</dbReference>
<comment type="catalytic activity">
    <reaction evidence="4">
        <text>a 2'-deoxyadenosine in DNA + S-adenosyl-L-methionine = an N(6)-methyl-2'-deoxyadenosine in DNA + S-adenosyl-L-homocysteine + H(+)</text>
        <dbReference type="Rhea" id="RHEA:15197"/>
        <dbReference type="Rhea" id="RHEA-COMP:12418"/>
        <dbReference type="Rhea" id="RHEA-COMP:12419"/>
        <dbReference type="ChEBI" id="CHEBI:15378"/>
        <dbReference type="ChEBI" id="CHEBI:57856"/>
        <dbReference type="ChEBI" id="CHEBI:59789"/>
        <dbReference type="ChEBI" id="CHEBI:90615"/>
        <dbReference type="ChEBI" id="CHEBI:90616"/>
        <dbReference type="EC" id="2.1.1.72"/>
    </reaction>
</comment>
<dbReference type="Pfam" id="PF20473">
    <property type="entry name" value="MmeI_Mtase"/>
    <property type="match status" value="1"/>
</dbReference>
<feature type="domain" description="MmeI-like target recognition" evidence="7">
    <location>
        <begin position="783"/>
        <end position="844"/>
    </location>
</feature>
<dbReference type="Pfam" id="PF20464">
    <property type="entry name" value="MmeI_N"/>
    <property type="match status" value="1"/>
</dbReference>
<dbReference type="InterPro" id="IPR046817">
    <property type="entry name" value="MmeI_N"/>
</dbReference>
<sequence>MTPESIQTFVSYVGTLKGDEKGEAQVFCDRLFQAFGHAGYKEAGAILEDRVKRKGRGTGFADLSWRPRMLMEMKSRGEKLQRHYQQAFEYWTNMVPDRPRYVVLCNFDEFWIYDFNTQLHDPVDRISIHELVDRAQAFNFMRPIEQEPLFENNRVKVTREAADKVAHVFNEMVSRGENPKRAQKFILQCVVAMFAEDCKLLPDALFTKLLKECVEQKGNTYDLIGSLFTQMNSPSPARGGRFQGVEYFNGGLFDVIEPVELSETETKLLYDAAREKWDKVDPPIFGTLFQSSMNADKRHAMGAHFTNEADIQKVILPTIVKPWRARIEKANTLKELTSLAEKLLKVRVLDPACGSGNFLYVAYRELMNLEMEILAKIHEKFGERAKKAVGTASLVSTTQFFGIDIDEFAVELAKVTLMLGKRIALAEVEGSWFDRSGELPFEFERPLPLDNLDESIVCDDALFVDWPKADYIVGNPPFQSKNKMQEEFGLAYVNRVREAFPDISGLADFCVYWFRKSHDCLEKGQRAGLVGTNTVRQTYSRESGLDYILENDGTITDAVATQVWSGDAVVHVSIVNWIRGKSGLKESPLRTQMGDDRDSPWKIENVKVIPSSLSSDFDVSKSKKLTTNARSKVCYQGQTPGHEGFLLSNEEAETLISKDATLRDVLFPYLTGDDLLSTFPSHPQRHVIDFQQQPVNSAAKYSAAFELVKSKVLGDREKAAAKESERNSEVLESDPTARINKHHANFLNKWWQLSYARKALLSQIGGLSRYIVCSRVTKRPIFDFICSDIRPSDALQVFAVEDDYSFGIFQSTLHWRWFLSRCSTLKSDFRYTSNTVFDSFAWPQQPSLASIRAVAKAAVALRECRSSIMTDNKWDLRELYRTLELPGDNPLKKCQERLDAEVEKAFSFPANSDPLEQLFLLNLKVAKKEEAGEQVVGPGLPAIAVGENLVSGDSVRPR</sequence>
<evidence type="ECO:0000259" key="7">
    <source>
        <dbReference type="Pfam" id="PF20466"/>
    </source>
</evidence>
<feature type="domain" description="MmeI-like helicase spacer" evidence="6">
    <location>
        <begin position="181"/>
        <end position="253"/>
    </location>
</feature>
<dbReference type="Gene3D" id="3.40.50.150">
    <property type="entry name" value="Vaccinia Virus protein VP39"/>
    <property type="match status" value="1"/>
</dbReference>
<protein>
    <recommendedName>
        <fullName evidence="1">site-specific DNA-methyltransferase (adenine-specific)</fullName>
        <ecNumber evidence="1">2.1.1.72</ecNumber>
    </recommendedName>
</protein>
<keyword evidence="3 9" id="KW-0808">Transferase</keyword>
<feature type="domain" description="MmeI-like DNA-methyltransferase" evidence="8">
    <location>
        <begin position="331"/>
        <end position="577"/>
    </location>
</feature>
<feature type="domain" description="MmeI-like N-terminal" evidence="5">
    <location>
        <begin position="3"/>
        <end position="173"/>
    </location>
</feature>
<evidence type="ECO:0000259" key="8">
    <source>
        <dbReference type="Pfam" id="PF20473"/>
    </source>
</evidence>
<dbReference type="PROSITE" id="PS00092">
    <property type="entry name" value="N6_MTASE"/>
    <property type="match status" value="1"/>
</dbReference>
<evidence type="ECO:0000259" key="5">
    <source>
        <dbReference type="Pfam" id="PF20464"/>
    </source>
</evidence>
<dbReference type="RefSeq" id="WP_184307161.1">
    <property type="nucleotide sequence ID" value="NZ_JACHXU010000019.1"/>
</dbReference>
<evidence type="ECO:0000313" key="9">
    <source>
        <dbReference type="EMBL" id="MBB3208921.1"/>
    </source>
</evidence>
<keyword evidence="2 9" id="KW-0489">Methyltransferase</keyword>
<accession>A0A7W5E2F0</accession>
<dbReference type="Pfam" id="PF20465">
    <property type="entry name" value="MmeI_hel"/>
    <property type="match status" value="1"/>
</dbReference>
<evidence type="ECO:0000256" key="4">
    <source>
        <dbReference type="ARBA" id="ARBA00047942"/>
    </source>
</evidence>
<evidence type="ECO:0000256" key="2">
    <source>
        <dbReference type="ARBA" id="ARBA00022603"/>
    </source>
</evidence>
<evidence type="ECO:0000256" key="1">
    <source>
        <dbReference type="ARBA" id="ARBA00011900"/>
    </source>
</evidence>
<dbReference type="InterPro" id="IPR029063">
    <property type="entry name" value="SAM-dependent_MTases_sf"/>
</dbReference>
<dbReference type="EMBL" id="JACHXU010000019">
    <property type="protein sequence ID" value="MBB3208921.1"/>
    <property type="molecule type" value="Genomic_DNA"/>
</dbReference>
<dbReference type="GO" id="GO:0003676">
    <property type="term" value="F:nucleic acid binding"/>
    <property type="evidence" value="ECO:0007669"/>
    <property type="project" value="InterPro"/>
</dbReference>
<comment type="caution">
    <text evidence="9">The sequence shown here is derived from an EMBL/GenBank/DDBJ whole genome shotgun (WGS) entry which is preliminary data.</text>
</comment>
<dbReference type="GO" id="GO:0032259">
    <property type="term" value="P:methylation"/>
    <property type="evidence" value="ECO:0007669"/>
    <property type="project" value="UniProtKB-KW"/>
</dbReference>
<evidence type="ECO:0000256" key="3">
    <source>
        <dbReference type="ARBA" id="ARBA00022679"/>
    </source>
</evidence>
<dbReference type="GO" id="GO:0009007">
    <property type="term" value="F:site-specific DNA-methyltransferase (adenine-specific) activity"/>
    <property type="evidence" value="ECO:0007669"/>
    <property type="project" value="UniProtKB-EC"/>
</dbReference>
<dbReference type="EC" id="2.1.1.72" evidence="1"/>
<dbReference type="AlphaFoldDB" id="A0A7W5E2F0"/>
<gene>
    <name evidence="9" type="ORF">FHS27_004755</name>
</gene>
<dbReference type="Proteomes" id="UP000536179">
    <property type="component" value="Unassembled WGS sequence"/>
</dbReference>
<evidence type="ECO:0000313" key="10">
    <source>
        <dbReference type="Proteomes" id="UP000536179"/>
    </source>
</evidence>
<dbReference type="SUPFAM" id="SSF53335">
    <property type="entry name" value="S-adenosyl-L-methionine-dependent methyltransferases"/>
    <property type="match status" value="1"/>
</dbReference>
<dbReference type="InterPro" id="IPR002052">
    <property type="entry name" value="DNA_methylase_N6_adenine_CS"/>
</dbReference>
<dbReference type="InterPro" id="IPR050953">
    <property type="entry name" value="N4_N6_ade-DNA_methylase"/>
</dbReference>
<dbReference type="Pfam" id="PF20466">
    <property type="entry name" value="MmeI_TRD"/>
    <property type="match status" value="1"/>
</dbReference>
<proteinExistence type="predicted"/>
<name>A0A7W5E2F0_9BACT</name>
<reference evidence="9 10" key="1">
    <citation type="submission" date="2020-08" db="EMBL/GenBank/DDBJ databases">
        <title>Genomic Encyclopedia of Type Strains, Phase III (KMG-III): the genomes of soil and plant-associated and newly described type strains.</title>
        <authorList>
            <person name="Whitman W."/>
        </authorList>
    </citation>
    <scope>NUCLEOTIDE SEQUENCE [LARGE SCALE GENOMIC DNA]</scope>
    <source>
        <strain evidence="9 10">CECT 8075</strain>
    </source>
</reference>
<dbReference type="PANTHER" id="PTHR33841:SF1">
    <property type="entry name" value="DNA METHYLTRANSFERASE A"/>
    <property type="match status" value="1"/>
</dbReference>
<dbReference type="PRINTS" id="PR00507">
    <property type="entry name" value="N12N6MTFRASE"/>
</dbReference>
<keyword evidence="10" id="KW-1185">Reference proteome</keyword>
<evidence type="ECO:0000259" key="6">
    <source>
        <dbReference type="Pfam" id="PF20465"/>
    </source>
</evidence>